<evidence type="ECO:0000256" key="10">
    <source>
        <dbReference type="ARBA" id="ARBA00022737"/>
    </source>
</evidence>
<dbReference type="PROSITE" id="PS50846">
    <property type="entry name" value="HMA_2"/>
    <property type="match status" value="2"/>
</dbReference>
<dbReference type="Pfam" id="PF00403">
    <property type="entry name" value="HMA"/>
    <property type="match status" value="2"/>
</dbReference>
<keyword evidence="7" id="KW-0597">Phosphoprotein</keyword>
<keyword evidence="6 23" id="KW-1003">Cell membrane</keyword>
<dbReference type="InterPro" id="IPR036412">
    <property type="entry name" value="HAD-like_sf"/>
</dbReference>
<dbReference type="Pfam" id="PF00122">
    <property type="entry name" value="E1-E2_ATPase"/>
    <property type="match status" value="1"/>
</dbReference>
<evidence type="ECO:0000256" key="19">
    <source>
        <dbReference type="ARBA" id="ARBA00023136"/>
    </source>
</evidence>
<dbReference type="SUPFAM" id="SSF55008">
    <property type="entry name" value="HMA, heavy metal-associated domain"/>
    <property type="match status" value="2"/>
</dbReference>
<dbReference type="InterPro" id="IPR036163">
    <property type="entry name" value="HMA_dom_sf"/>
</dbReference>
<dbReference type="SFLD" id="SFLDF00027">
    <property type="entry name" value="p-type_atpase"/>
    <property type="match status" value="1"/>
</dbReference>
<keyword evidence="16 23" id="KW-1133">Transmembrane helix</keyword>
<feature type="transmembrane region" description="Helical" evidence="23">
    <location>
        <begin position="760"/>
        <end position="778"/>
    </location>
</feature>
<evidence type="ECO:0000256" key="3">
    <source>
        <dbReference type="ARBA" id="ARBA00012517"/>
    </source>
</evidence>
<feature type="transmembrane region" description="Helical" evidence="23">
    <location>
        <begin position="233"/>
        <end position="255"/>
    </location>
</feature>
<dbReference type="GO" id="GO:0016887">
    <property type="term" value="F:ATP hydrolysis activity"/>
    <property type="evidence" value="ECO:0007669"/>
    <property type="project" value="InterPro"/>
</dbReference>
<keyword evidence="5" id="KW-0813">Transport</keyword>
<evidence type="ECO:0000313" key="25">
    <source>
        <dbReference type="EMBL" id="QNN61663.1"/>
    </source>
</evidence>
<evidence type="ECO:0000256" key="16">
    <source>
        <dbReference type="ARBA" id="ARBA00022989"/>
    </source>
</evidence>
<dbReference type="Gene3D" id="3.40.1110.10">
    <property type="entry name" value="Calcium-transporting ATPase, cytoplasmic domain N"/>
    <property type="match status" value="2"/>
</dbReference>
<dbReference type="GO" id="GO:0043682">
    <property type="term" value="F:P-type divalent copper transporter activity"/>
    <property type="evidence" value="ECO:0007669"/>
    <property type="project" value="TreeGrafter"/>
</dbReference>
<feature type="transmembrane region" description="Helical" evidence="23">
    <location>
        <begin position="163"/>
        <end position="182"/>
    </location>
</feature>
<dbReference type="InterPro" id="IPR006122">
    <property type="entry name" value="HMA_Cu_ion-bd"/>
</dbReference>
<dbReference type="InterPro" id="IPR023299">
    <property type="entry name" value="ATPase_P-typ_cyto_dom_N"/>
</dbReference>
<feature type="transmembrane region" description="Helical" evidence="23">
    <location>
        <begin position="420"/>
        <end position="442"/>
    </location>
</feature>
<feature type="transmembrane region" description="Helical" evidence="23">
    <location>
        <begin position="448"/>
        <end position="468"/>
    </location>
</feature>
<evidence type="ECO:0000256" key="21">
    <source>
        <dbReference type="ARBA" id="ARBA00033239"/>
    </source>
</evidence>
<evidence type="ECO:0000256" key="15">
    <source>
        <dbReference type="ARBA" id="ARBA00022967"/>
    </source>
</evidence>
<dbReference type="Gene3D" id="2.70.150.10">
    <property type="entry name" value="Calcium-transporting ATPase, cytoplasmic transduction domain A"/>
    <property type="match status" value="1"/>
</dbReference>
<dbReference type="PROSITE" id="PS01047">
    <property type="entry name" value="HMA_1"/>
    <property type="match status" value="2"/>
</dbReference>
<evidence type="ECO:0000256" key="5">
    <source>
        <dbReference type="ARBA" id="ARBA00022448"/>
    </source>
</evidence>
<proteinExistence type="inferred from homology"/>
<dbReference type="InterPro" id="IPR023214">
    <property type="entry name" value="HAD_sf"/>
</dbReference>
<dbReference type="NCBIfam" id="TIGR00003">
    <property type="entry name" value="copper ion binding protein"/>
    <property type="match status" value="2"/>
</dbReference>
<dbReference type="PRINTS" id="PR00119">
    <property type="entry name" value="CATATPASE"/>
</dbReference>
<dbReference type="SUPFAM" id="SSF81665">
    <property type="entry name" value="Calcium ATPase, transmembrane domain M"/>
    <property type="match status" value="1"/>
</dbReference>
<dbReference type="FunFam" id="3.30.70.100:FF:000005">
    <property type="entry name" value="Copper-exporting P-type ATPase A"/>
    <property type="match status" value="1"/>
</dbReference>
<dbReference type="KEGG" id="eio:H9L01_04725"/>
<evidence type="ECO:0000256" key="4">
    <source>
        <dbReference type="ARBA" id="ARBA00015102"/>
    </source>
</evidence>
<dbReference type="GO" id="GO:0005524">
    <property type="term" value="F:ATP binding"/>
    <property type="evidence" value="ECO:0007669"/>
    <property type="project" value="UniProtKB-UniRule"/>
</dbReference>
<dbReference type="Gene3D" id="3.30.70.100">
    <property type="match status" value="2"/>
</dbReference>
<evidence type="ECO:0000256" key="13">
    <source>
        <dbReference type="ARBA" id="ARBA00022840"/>
    </source>
</evidence>
<evidence type="ECO:0000256" key="8">
    <source>
        <dbReference type="ARBA" id="ARBA00022692"/>
    </source>
</evidence>
<evidence type="ECO:0000256" key="14">
    <source>
        <dbReference type="ARBA" id="ARBA00022842"/>
    </source>
</evidence>
<dbReference type="InterPro" id="IPR006121">
    <property type="entry name" value="HMA_dom"/>
</dbReference>
<dbReference type="PRINTS" id="PR00943">
    <property type="entry name" value="CUATPASE"/>
</dbReference>
<keyword evidence="11 23" id="KW-0547">Nucleotide-binding</keyword>
<dbReference type="SFLD" id="SFLDG00002">
    <property type="entry name" value="C1.7:_P-type_atpase_like"/>
    <property type="match status" value="1"/>
</dbReference>
<evidence type="ECO:0000256" key="6">
    <source>
        <dbReference type="ARBA" id="ARBA00022475"/>
    </source>
</evidence>
<evidence type="ECO:0000256" key="22">
    <source>
        <dbReference type="ARBA" id="ARBA00049289"/>
    </source>
</evidence>
<dbReference type="InterPro" id="IPR059000">
    <property type="entry name" value="ATPase_P-type_domA"/>
</dbReference>
<keyword evidence="14" id="KW-0460">Magnesium</keyword>
<keyword evidence="17" id="KW-0186">Copper</keyword>
<keyword evidence="26" id="KW-1185">Reference proteome</keyword>
<dbReference type="InterPro" id="IPR023298">
    <property type="entry name" value="ATPase_P-typ_TM_dom_sf"/>
</dbReference>
<dbReference type="EMBL" id="CP060715">
    <property type="protein sequence ID" value="QNN61663.1"/>
    <property type="molecule type" value="Genomic_DNA"/>
</dbReference>
<keyword evidence="15" id="KW-1278">Translocase</keyword>
<dbReference type="GO" id="GO:0005886">
    <property type="term" value="C:plasma membrane"/>
    <property type="evidence" value="ECO:0007669"/>
    <property type="project" value="UniProtKB-SubCell"/>
</dbReference>
<comment type="similarity">
    <text evidence="2 23">Belongs to the cation transport ATPase (P-type) (TC 3.A.3) family. Type IB subfamily.</text>
</comment>
<evidence type="ECO:0000256" key="11">
    <source>
        <dbReference type="ARBA" id="ARBA00022741"/>
    </source>
</evidence>
<keyword evidence="18" id="KW-0406">Ion transport</keyword>
<evidence type="ECO:0000259" key="24">
    <source>
        <dbReference type="PROSITE" id="PS50846"/>
    </source>
</evidence>
<evidence type="ECO:0000256" key="9">
    <source>
        <dbReference type="ARBA" id="ARBA00022723"/>
    </source>
</evidence>
<dbReference type="Proteomes" id="UP000515928">
    <property type="component" value="Chromosome"/>
</dbReference>
<dbReference type="FunFam" id="3.30.70.100:FF:000001">
    <property type="entry name" value="ATPase copper transporting beta"/>
    <property type="match status" value="1"/>
</dbReference>
<dbReference type="AlphaFoldDB" id="A0A7G9S1D8"/>
<protein>
    <recommendedName>
        <fullName evidence="4">Copper-exporting P-type ATPase</fullName>
        <ecNumber evidence="3">7.2.2.8</ecNumber>
    </recommendedName>
    <alternativeName>
        <fullName evidence="20">Copper-exporting P-type ATPase A</fullName>
    </alternativeName>
    <alternativeName>
        <fullName evidence="21">Cu(+)-exporting ATPase</fullName>
    </alternativeName>
</protein>
<dbReference type="InterPro" id="IPR018303">
    <property type="entry name" value="ATPase_P-typ_P_site"/>
</dbReference>
<dbReference type="CDD" id="cd02094">
    <property type="entry name" value="P-type_ATPase_Cu-like"/>
    <property type="match status" value="1"/>
</dbReference>
<feature type="domain" description="HMA" evidence="24">
    <location>
        <begin position="73"/>
        <end position="139"/>
    </location>
</feature>
<accession>A0A7G9S1D8</accession>
<dbReference type="GO" id="GO:0055070">
    <property type="term" value="P:copper ion homeostasis"/>
    <property type="evidence" value="ECO:0007669"/>
    <property type="project" value="TreeGrafter"/>
</dbReference>
<keyword evidence="19 23" id="KW-0472">Membrane</keyword>
<dbReference type="InterPro" id="IPR027256">
    <property type="entry name" value="P-typ_ATPase_IB"/>
</dbReference>
<feature type="transmembrane region" description="Helical" evidence="23">
    <location>
        <begin position="267"/>
        <end position="286"/>
    </location>
</feature>
<dbReference type="NCBIfam" id="TIGR01511">
    <property type="entry name" value="ATPase-IB1_Cu"/>
    <property type="match status" value="1"/>
</dbReference>
<dbReference type="PROSITE" id="PS00154">
    <property type="entry name" value="ATPASE_E1_E2"/>
    <property type="match status" value="1"/>
</dbReference>
<comment type="catalytic activity">
    <reaction evidence="22">
        <text>Cu(+)(in) + ATP + H2O = Cu(+)(out) + ADP + phosphate + H(+)</text>
        <dbReference type="Rhea" id="RHEA:25792"/>
        <dbReference type="ChEBI" id="CHEBI:15377"/>
        <dbReference type="ChEBI" id="CHEBI:15378"/>
        <dbReference type="ChEBI" id="CHEBI:30616"/>
        <dbReference type="ChEBI" id="CHEBI:43474"/>
        <dbReference type="ChEBI" id="CHEBI:49552"/>
        <dbReference type="ChEBI" id="CHEBI:456216"/>
        <dbReference type="EC" id="7.2.2.8"/>
    </reaction>
</comment>
<reference evidence="25 26" key="1">
    <citation type="submission" date="2020-08" db="EMBL/GenBank/DDBJ databases">
        <title>Genome sequence of Erysipelothrix inopinata DSM 15511T.</title>
        <authorList>
            <person name="Hyun D.-W."/>
            <person name="Bae J.-W."/>
        </authorList>
    </citation>
    <scope>NUCLEOTIDE SEQUENCE [LARGE SCALE GENOMIC DNA]</scope>
    <source>
        <strain evidence="25 26">DSM 15511</strain>
    </source>
</reference>
<dbReference type="NCBIfam" id="TIGR01525">
    <property type="entry name" value="ATPase-IB_hvy"/>
    <property type="match status" value="1"/>
</dbReference>
<keyword evidence="13 23" id="KW-0067">ATP-binding</keyword>
<evidence type="ECO:0000256" key="17">
    <source>
        <dbReference type="ARBA" id="ARBA00023008"/>
    </source>
</evidence>
<name>A0A7G9S1D8_9FIRM</name>
<keyword evidence="8 23" id="KW-0812">Transmembrane</keyword>
<dbReference type="InterPro" id="IPR008250">
    <property type="entry name" value="ATPase_P-typ_transduc_dom_A_sf"/>
</dbReference>
<dbReference type="GO" id="GO:0005507">
    <property type="term" value="F:copper ion binding"/>
    <property type="evidence" value="ECO:0007669"/>
    <property type="project" value="InterPro"/>
</dbReference>
<evidence type="ECO:0000256" key="12">
    <source>
        <dbReference type="ARBA" id="ARBA00022796"/>
    </source>
</evidence>
<dbReference type="PANTHER" id="PTHR43520:SF8">
    <property type="entry name" value="P-TYPE CU(+) TRANSPORTER"/>
    <property type="match status" value="1"/>
</dbReference>
<dbReference type="SUPFAM" id="SSF81653">
    <property type="entry name" value="Calcium ATPase, transduction domain A"/>
    <property type="match status" value="1"/>
</dbReference>
<evidence type="ECO:0000256" key="2">
    <source>
        <dbReference type="ARBA" id="ARBA00006024"/>
    </source>
</evidence>
<dbReference type="InterPro" id="IPR044492">
    <property type="entry name" value="P_typ_ATPase_HD_dom"/>
</dbReference>
<keyword evidence="10" id="KW-0677">Repeat</keyword>
<gene>
    <name evidence="25" type="ORF">H9L01_04725</name>
</gene>
<dbReference type="Pfam" id="PF00702">
    <property type="entry name" value="Hydrolase"/>
    <property type="match status" value="1"/>
</dbReference>
<dbReference type="PANTHER" id="PTHR43520">
    <property type="entry name" value="ATP7, ISOFORM B"/>
    <property type="match status" value="1"/>
</dbReference>
<dbReference type="CDD" id="cd00371">
    <property type="entry name" value="HMA"/>
    <property type="match status" value="2"/>
</dbReference>
<comment type="subcellular location">
    <subcellularLocation>
        <location evidence="1">Cell membrane</location>
        <topology evidence="1">Multi-pass membrane protein</topology>
    </subcellularLocation>
</comment>
<evidence type="ECO:0000256" key="1">
    <source>
        <dbReference type="ARBA" id="ARBA00004651"/>
    </source>
</evidence>
<feature type="domain" description="HMA" evidence="24">
    <location>
        <begin position="2"/>
        <end position="67"/>
    </location>
</feature>
<feature type="transmembrane region" description="Helical" evidence="23">
    <location>
        <begin position="790"/>
        <end position="808"/>
    </location>
</feature>
<sequence>MKDKTYDITGMTCASCQTHVEKAIAGLEGVDHVDVNLMTEQAHVVMNDTVTDETIRKAVEDSGYGVAEKTVLKEVELKITDMTCSSCVANIEGALQGLSGIDKAVVNLMSEHALITYNPSKVKLVDIIETIEGQGYGAKQIERDMFAVDETAIKKQKKEKRNLTISLILGGLILYITMGQMIPGVTLPLPSFMSIHDHPLMYSIVQIILTVPVVILNLGYFKRGFKTLFKGHPNMDSLVAIGTGSALVYSVYGFIQIMNGNLDFVHHLYFESAVVILALISLGKYMETSSKSKTSSAIKALLNLKPKKAILLRDGEEIEIDSDEITVGDRLVVKPGSSIPMDGVIIEGHTSIDESMITGESMPVDKAIDDDVIMGTMNTNGRIIIQATVANEDTKLAQIVKLVENAQNEKAPIAKVADKVSGVFVPVVIVIAIVSALLWFFFTKDLELSLTIFVTVLVIACPCSLGLATPTAIMVGTGVGAENGIFIKSAEALEEASHVDTVVFDKTGTLTYGTPVVTDVKTKGDVSALMAIVGAVESASEHPLAAAIVEEARKYHDSFETATDFEALVGRGVVGYLGTKRVLIGNEKLMVENNISTAGYEQDIHQLAQEGKTAMIVALGNNIVGIIAVADTIKKEAIRTVSMLQDMNIDVVMMTGDHRETAQAIAGQIGITHIFAEVLPEDKANHIKDLQDQGKSVMMVGDGINDAIALVQSNVGVAVGTGTDVAIESAKVVLMKDDITDVVNALSLSQATMRNIRQNLFWAFAYNAVGIPFAAGLFKVLFNGPLLDPMIAGAAMALSSVSVVTNALRLRRFKIKK</sequence>
<dbReference type="Gene3D" id="3.40.50.1000">
    <property type="entry name" value="HAD superfamily/HAD-like"/>
    <property type="match status" value="1"/>
</dbReference>
<dbReference type="RefSeq" id="WP_187534862.1">
    <property type="nucleotide sequence ID" value="NZ_CBCSHU010000003.1"/>
</dbReference>
<evidence type="ECO:0000313" key="26">
    <source>
        <dbReference type="Proteomes" id="UP000515928"/>
    </source>
</evidence>
<evidence type="ECO:0000256" key="18">
    <source>
        <dbReference type="ARBA" id="ARBA00023065"/>
    </source>
</evidence>
<dbReference type="EC" id="7.2.2.8" evidence="3"/>
<feature type="transmembrane region" description="Helical" evidence="23">
    <location>
        <begin position="202"/>
        <end position="221"/>
    </location>
</feature>
<organism evidence="25 26">
    <name type="scientific">Erysipelothrix inopinata</name>
    <dbReference type="NCBI Taxonomy" id="225084"/>
    <lineage>
        <taxon>Bacteria</taxon>
        <taxon>Bacillati</taxon>
        <taxon>Bacillota</taxon>
        <taxon>Erysipelotrichia</taxon>
        <taxon>Erysipelotrichales</taxon>
        <taxon>Erysipelotrichaceae</taxon>
        <taxon>Erysipelothrix</taxon>
    </lineage>
</organism>
<dbReference type="InterPro" id="IPR001757">
    <property type="entry name" value="P_typ_ATPase"/>
</dbReference>
<dbReference type="SUPFAM" id="SSF56784">
    <property type="entry name" value="HAD-like"/>
    <property type="match status" value="1"/>
</dbReference>
<dbReference type="FunFam" id="2.70.150.10:FF:000002">
    <property type="entry name" value="Copper-transporting ATPase 1, putative"/>
    <property type="match status" value="1"/>
</dbReference>
<dbReference type="SFLD" id="SFLDS00003">
    <property type="entry name" value="Haloacid_Dehalogenase"/>
    <property type="match status" value="1"/>
</dbReference>
<dbReference type="FunFam" id="3.40.50.1000:FF:000144">
    <property type="entry name" value="copper-transporting ATPase 1 isoform X2"/>
    <property type="match status" value="1"/>
</dbReference>
<keyword evidence="9 23" id="KW-0479">Metal-binding</keyword>
<keyword evidence="12" id="KW-0187">Copper transport</keyword>
<evidence type="ECO:0000256" key="23">
    <source>
        <dbReference type="RuleBase" id="RU362081"/>
    </source>
</evidence>
<dbReference type="GO" id="GO:0140581">
    <property type="term" value="F:P-type monovalent copper transporter activity"/>
    <property type="evidence" value="ECO:0007669"/>
    <property type="project" value="UniProtKB-EC"/>
</dbReference>
<evidence type="ECO:0000256" key="7">
    <source>
        <dbReference type="ARBA" id="ARBA00022553"/>
    </source>
</evidence>
<evidence type="ECO:0000256" key="20">
    <source>
        <dbReference type="ARBA" id="ARBA00029719"/>
    </source>
</evidence>
<dbReference type="InterPro" id="IPR017969">
    <property type="entry name" value="Heavy-metal-associated_CS"/>
</dbReference>
<dbReference type="NCBIfam" id="TIGR01494">
    <property type="entry name" value="ATPase_P-type"/>
    <property type="match status" value="1"/>
</dbReference>